<feature type="chain" id="PRO_5023068690" description="Dipeptidyl-peptidase" evidence="6">
    <location>
        <begin position="30"/>
        <end position="731"/>
    </location>
</feature>
<dbReference type="RefSeq" id="WP_098074087.1">
    <property type="nucleotide sequence ID" value="NZ_PDEQ01000001.1"/>
</dbReference>
<feature type="signal peptide" evidence="6">
    <location>
        <begin position="1"/>
        <end position="29"/>
    </location>
</feature>
<keyword evidence="5 6" id="KW-0378">Hydrolase</keyword>
<dbReference type="GO" id="GO:0043171">
    <property type="term" value="P:peptide catabolic process"/>
    <property type="evidence" value="ECO:0007669"/>
    <property type="project" value="UniProtKB-UniRule"/>
</dbReference>
<dbReference type="OrthoDB" id="9805367at2"/>
<evidence type="ECO:0000256" key="1">
    <source>
        <dbReference type="ARBA" id="ARBA00010491"/>
    </source>
</evidence>
<gene>
    <name evidence="7" type="ORF">CRI94_02580</name>
</gene>
<keyword evidence="6" id="KW-0720">Serine protease</keyword>
<reference evidence="7 8" key="1">
    <citation type="submission" date="2017-10" db="EMBL/GenBank/DDBJ databases">
        <title>Draft genome of Longibacter Salinarum.</title>
        <authorList>
            <person name="Goh K.M."/>
            <person name="Shamsir M.S."/>
            <person name="Lim S.W."/>
        </authorList>
    </citation>
    <scope>NUCLEOTIDE SEQUENCE [LARGE SCALE GENOMIC DNA]</scope>
    <source>
        <strain evidence="7 8">KCTC 52045</strain>
    </source>
</reference>
<keyword evidence="4 6" id="KW-0732">Signal</keyword>
<dbReference type="Gene3D" id="2.40.10.10">
    <property type="entry name" value="Trypsin-like serine proteases"/>
    <property type="match status" value="1"/>
</dbReference>
<dbReference type="InterPro" id="IPR009003">
    <property type="entry name" value="Peptidase_S1_PA"/>
</dbReference>
<dbReference type="InterPro" id="IPR043504">
    <property type="entry name" value="Peptidase_S1_PA_chymotrypsin"/>
</dbReference>
<evidence type="ECO:0000256" key="6">
    <source>
        <dbReference type="RuleBase" id="RU366067"/>
    </source>
</evidence>
<dbReference type="Pfam" id="PF10459">
    <property type="entry name" value="Peptidase_S46"/>
    <property type="match status" value="1"/>
</dbReference>
<evidence type="ECO:0000256" key="5">
    <source>
        <dbReference type="ARBA" id="ARBA00022801"/>
    </source>
</evidence>
<evidence type="ECO:0000313" key="7">
    <source>
        <dbReference type="EMBL" id="PEN15188.1"/>
    </source>
</evidence>
<organism evidence="7 8">
    <name type="scientific">Longibacter salinarum</name>
    <dbReference type="NCBI Taxonomy" id="1850348"/>
    <lineage>
        <taxon>Bacteria</taxon>
        <taxon>Pseudomonadati</taxon>
        <taxon>Rhodothermota</taxon>
        <taxon>Rhodothermia</taxon>
        <taxon>Rhodothermales</taxon>
        <taxon>Salisaetaceae</taxon>
        <taxon>Longibacter</taxon>
    </lineage>
</organism>
<comment type="function">
    <text evidence="6">Catalyzes the removal of dipeptides from the N-terminus of oligopeptides.</text>
</comment>
<evidence type="ECO:0000256" key="2">
    <source>
        <dbReference type="ARBA" id="ARBA00022438"/>
    </source>
</evidence>
<dbReference type="SUPFAM" id="SSF50494">
    <property type="entry name" value="Trypsin-like serine proteases"/>
    <property type="match status" value="1"/>
</dbReference>
<name>A0A2A8D3H9_9BACT</name>
<dbReference type="AlphaFoldDB" id="A0A2A8D3H9"/>
<dbReference type="InterPro" id="IPR019500">
    <property type="entry name" value="Pep_S46"/>
</dbReference>
<comment type="caution">
    <text evidence="7">The sequence shown here is derived from an EMBL/GenBank/DDBJ whole genome shotgun (WGS) entry which is preliminary data.</text>
</comment>
<accession>A0A2A8D3H9</accession>
<evidence type="ECO:0000256" key="3">
    <source>
        <dbReference type="ARBA" id="ARBA00022670"/>
    </source>
</evidence>
<dbReference type="EC" id="3.4.14.-" evidence="6"/>
<dbReference type="GO" id="GO:0006508">
    <property type="term" value="P:proteolysis"/>
    <property type="evidence" value="ECO:0007669"/>
    <property type="project" value="UniProtKB-KW"/>
</dbReference>
<dbReference type="GO" id="GO:0008239">
    <property type="term" value="F:dipeptidyl-peptidase activity"/>
    <property type="evidence" value="ECO:0007669"/>
    <property type="project" value="UniProtKB-UniRule"/>
</dbReference>
<keyword evidence="3 6" id="KW-0645">Protease</keyword>
<comment type="similarity">
    <text evidence="1 6">Belongs to the peptidase S46 family.</text>
</comment>
<proteinExistence type="inferred from homology"/>
<dbReference type="PANTHER" id="PTHR38469:SF1">
    <property type="entry name" value="PERIPLASMIC PEPTIDASE SUBFAMILY S1B"/>
    <property type="match status" value="1"/>
</dbReference>
<dbReference type="Proteomes" id="UP000220102">
    <property type="component" value="Unassembled WGS sequence"/>
</dbReference>
<keyword evidence="2 6" id="KW-0031">Aminopeptidase</keyword>
<sequence length="731" mass="81033">MVSSLRAYRNGLLLALLFVLVAPGLTATAQSVDVFDQRIRAEVERDTVEAGRFDDGRMWTFDHPPLDDFEERYGFRPDQQWLRRARLGALRIPGCTASFVSENGLIMTNHHCARSHAVDVERAGEDLLTDGFYAESVDQERKAPNFYAEQLINIRDVSDRVDRALDAAETDAERESAREEVFSEIADEVTAEVSQGEAGYRTQIIPLYDGALHSAYTFRRYEDVRLAFVPELQLGYFGGDTDNFTYPRYALDMAIFRVYEDGEPVQPEVHFEWSTEGSRPGEAVFVVGNPGSTLRLETFSQLRFRRDVTDASLLHFLQTRVAALQQYVEETPDAPSAVKNSIFGLQNASKLYRGRVEALRDGYIMARIHQGEQNFADALAADSSLQAQYGGLLDSMARVQEQKRELAPTYQAFRLATNPSYSSATIRRAIAAQQYLDRSAAGGSGEQLESLRQQVVGSSQPSSLNRLFLTARLADFQRYFGADDPAVEQILRGRSAEQAAREILSESVLSDSTSAAQAIQSGSLAADDPAVAAMGAVYDRYRDFQSAWAGLSSRQADLAKQLGRARFAVYGHDVPPDATFSLRLADGVVRDYEYNGTRAPAYTTFFGLFEHFHAHGTDSEWDLPERWQSPPATFDMTTPMNMVSTNDITGGNSGSPVLNKQLKVVGLAFDGNIESLSGDFIFLPERGTRTVSVDVRGMLEALDEIYDADRLVHEVTGRGFVKTEAAAPEGP</sequence>
<dbReference type="EMBL" id="PDEQ01000001">
    <property type="protein sequence ID" value="PEN15188.1"/>
    <property type="molecule type" value="Genomic_DNA"/>
</dbReference>
<evidence type="ECO:0000256" key="4">
    <source>
        <dbReference type="ARBA" id="ARBA00022729"/>
    </source>
</evidence>
<evidence type="ECO:0000313" key="8">
    <source>
        <dbReference type="Proteomes" id="UP000220102"/>
    </source>
</evidence>
<dbReference type="GO" id="GO:0070009">
    <property type="term" value="F:serine-type aminopeptidase activity"/>
    <property type="evidence" value="ECO:0007669"/>
    <property type="project" value="UniProtKB-UniRule"/>
</dbReference>
<protein>
    <recommendedName>
        <fullName evidence="6">Dipeptidyl-peptidase</fullName>
        <ecNumber evidence="6">3.4.14.-</ecNumber>
    </recommendedName>
</protein>
<dbReference type="PANTHER" id="PTHR38469">
    <property type="entry name" value="PERIPLASMIC PEPTIDASE SUBFAMILY S1B"/>
    <property type="match status" value="1"/>
</dbReference>
<keyword evidence="8" id="KW-1185">Reference proteome</keyword>